<reference evidence="10" key="1">
    <citation type="submission" date="2020-04" db="EMBL/GenBank/DDBJ databases">
        <title>Deep metagenomics examines the oral microbiome during advanced dental caries in children, revealing novel taxa and co-occurrences with host molecules.</title>
        <authorList>
            <person name="Baker J.L."/>
            <person name="Morton J.T."/>
            <person name="Dinis M."/>
            <person name="Alvarez R."/>
            <person name="Tran N.C."/>
            <person name="Knight R."/>
            <person name="Edlund A."/>
        </authorList>
    </citation>
    <scope>NUCLEOTIDE SEQUENCE</scope>
    <source>
        <strain evidence="10">JCVI_32_bin.24</strain>
    </source>
</reference>
<dbReference type="CDD" id="cd00383">
    <property type="entry name" value="trans_reg_C"/>
    <property type="match status" value="1"/>
</dbReference>
<dbReference type="AlphaFoldDB" id="A0A930BY02"/>
<dbReference type="InterPro" id="IPR001867">
    <property type="entry name" value="OmpR/PhoB-type_DNA-bd"/>
</dbReference>
<dbReference type="GO" id="GO:0005829">
    <property type="term" value="C:cytosol"/>
    <property type="evidence" value="ECO:0007669"/>
    <property type="project" value="TreeGrafter"/>
</dbReference>
<dbReference type="CDD" id="cd17574">
    <property type="entry name" value="REC_OmpR"/>
    <property type="match status" value="1"/>
</dbReference>
<keyword evidence="3" id="KW-0805">Transcription regulation</keyword>
<evidence type="ECO:0000256" key="3">
    <source>
        <dbReference type="ARBA" id="ARBA00023015"/>
    </source>
</evidence>
<keyword evidence="5" id="KW-0804">Transcription</keyword>
<evidence type="ECO:0000259" key="9">
    <source>
        <dbReference type="PROSITE" id="PS51755"/>
    </source>
</evidence>
<dbReference type="Gene3D" id="1.10.10.10">
    <property type="entry name" value="Winged helix-like DNA-binding domain superfamily/Winged helix DNA-binding domain"/>
    <property type="match status" value="1"/>
</dbReference>
<dbReference type="EMBL" id="JABZMI010000341">
    <property type="protein sequence ID" value="MBF1166063.1"/>
    <property type="molecule type" value="Genomic_DNA"/>
</dbReference>
<evidence type="ECO:0000259" key="8">
    <source>
        <dbReference type="PROSITE" id="PS50110"/>
    </source>
</evidence>
<dbReference type="Gene3D" id="3.40.50.2300">
    <property type="match status" value="1"/>
</dbReference>
<protein>
    <submittedName>
        <fullName evidence="10">Response regulator transcription factor</fullName>
    </submittedName>
</protein>
<dbReference type="GO" id="GO:0032993">
    <property type="term" value="C:protein-DNA complex"/>
    <property type="evidence" value="ECO:0007669"/>
    <property type="project" value="TreeGrafter"/>
</dbReference>
<feature type="domain" description="OmpR/PhoB-type" evidence="9">
    <location>
        <begin position="128"/>
        <end position="225"/>
    </location>
</feature>
<dbReference type="GO" id="GO:0006355">
    <property type="term" value="P:regulation of DNA-templated transcription"/>
    <property type="evidence" value="ECO:0007669"/>
    <property type="project" value="InterPro"/>
</dbReference>
<evidence type="ECO:0000256" key="4">
    <source>
        <dbReference type="ARBA" id="ARBA00023125"/>
    </source>
</evidence>
<dbReference type="PROSITE" id="PS51755">
    <property type="entry name" value="OMPR_PHOB"/>
    <property type="match status" value="1"/>
</dbReference>
<dbReference type="InterPro" id="IPR001789">
    <property type="entry name" value="Sig_transdc_resp-reg_receiver"/>
</dbReference>
<dbReference type="SMART" id="SM00448">
    <property type="entry name" value="REC"/>
    <property type="match status" value="1"/>
</dbReference>
<organism evidence="10 11">
    <name type="scientific">Dechloromonas agitata</name>
    <dbReference type="NCBI Taxonomy" id="73030"/>
    <lineage>
        <taxon>Bacteria</taxon>
        <taxon>Pseudomonadati</taxon>
        <taxon>Pseudomonadota</taxon>
        <taxon>Betaproteobacteria</taxon>
        <taxon>Rhodocyclales</taxon>
        <taxon>Azonexaceae</taxon>
        <taxon>Dechloromonas</taxon>
    </lineage>
</organism>
<keyword evidence="2" id="KW-0902">Two-component regulatory system</keyword>
<dbReference type="PANTHER" id="PTHR48111:SF22">
    <property type="entry name" value="REGULATOR OF RPOS"/>
    <property type="match status" value="1"/>
</dbReference>
<accession>A0A930BY02</accession>
<feature type="domain" description="Response regulatory" evidence="8">
    <location>
        <begin position="4"/>
        <end position="119"/>
    </location>
</feature>
<dbReference type="InterPro" id="IPR036388">
    <property type="entry name" value="WH-like_DNA-bd_sf"/>
</dbReference>
<evidence type="ECO:0000256" key="1">
    <source>
        <dbReference type="ARBA" id="ARBA00022553"/>
    </source>
</evidence>
<dbReference type="Pfam" id="PF00486">
    <property type="entry name" value="Trans_reg_C"/>
    <property type="match status" value="1"/>
</dbReference>
<gene>
    <name evidence="10" type="ORF">HXL68_13615</name>
</gene>
<proteinExistence type="predicted"/>
<evidence type="ECO:0000313" key="11">
    <source>
        <dbReference type="Proteomes" id="UP000718593"/>
    </source>
</evidence>
<feature type="modified residue" description="4-aspartylphosphate" evidence="6">
    <location>
        <position position="53"/>
    </location>
</feature>
<evidence type="ECO:0000256" key="5">
    <source>
        <dbReference type="ARBA" id="ARBA00023163"/>
    </source>
</evidence>
<keyword evidence="4 7" id="KW-0238">DNA-binding</keyword>
<dbReference type="SUPFAM" id="SSF52172">
    <property type="entry name" value="CheY-like"/>
    <property type="match status" value="1"/>
</dbReference>
<dbReference type="PANTHER" id="PTHR48111">
    <property type="entry name" value="REGULATOR OF RPOS"/>
    <property type="match status" value="1"/>
</dbReference>
<dbReference type="Pfam" id="PF00072">
    <property type="entry name" value="Response_reg"/>
    <property type="match status" value="1"/>
</dbReference>
<keyword evidence="1 6" id="KW-0597">Phosphoprotein</keyword>
<evidence type="ECO:0000256" key="2">
    <source>
        <dbReference type="ARBA" id="ARBA00023012"/>
    </source>
</evidence>
<evidence type="ECO:0000313" key="10">
    <source>
        <dbReference type="EMBL" id="MBF1166063.1"/>
    </source>
</evidence>
<dbReference type="GO" id="GO:0000156">
    <property type="term" value="F:phosphorelay response regulator activity"/>
    <property type="evidence" value="ECO:0007669"/>
    <property type="project" value="TreeGrafter"/>
</dbReference>
<dbReference type="PROSITE" id="PS50110">
    <property type="entry name" value="RESPONSE_REGULATORY"/>
    <property type="match status" value="1"/>
</dbReference>
<evidence type="ECO:0000256" key="6">
    <source>
        <dbReference type="PROSITE-ProRule" id="PRU00169"/>
    </source>
</evidence>
<dbReference type="FunFam" id="3.40.50.2300:FF:000001">
    <property type="entry name" value="DNA-binding response regulator PhoB"/>
    <property type="match status" value="1"/>
</dbReference>
<dbReference type="Proteomes" id="UP000718593">
    <property type="component" value="Unassembled WGS sequence"/>
</dbReference>
<sequence>MAHSVLVVEDDRDLARNLVDYLDLRGYATDYAPDGFAAINRLQSGHYDLIILDLMLPGIDGIAVCHRLRHELMKRTPVIMLTAKDDVDVKVSAFDFGADDYIVKPVALKELEARARALIRRANSEGDSPVLVVGDLRLDTGTLRVERAGRPISMPPVQLRLLALLMKHAPNVVSQQAITREIWGEEAGDKHSMVVHMHALRTAIDKPFDKQLIHTVRGFGYRIALANESL</sequence>
<dbReference type="InterPro" id="IPR011006">
    <property type="entry name" value="CheY-like_superfamily"/>
</dbReference>
<dbReference type="InterPro" id="IPR039420">
    <property type="entry name" value="WalR-like"/>
</dbReference>
<name>A0A930BY02_9RHOO</name>
<feature type="DNA-binding region" description="OmpR/PhoB-type" evidence="7">
    <location>
        <begin position="128"/>
        <end position="225"/>
    </location>
</feature>
<evidence type="ECO:0000256" key="7">
    <source>
        <dbReference type="PROSITE-ProRule" id="PRU01091"/>
    </source>
</evidence>
<dbReference type="SMART" id="SM00862">
    <property type="entry name" value="Trans_reg_C"/>
    <property type="match status" value="1"/>
</dbReference>
<comment type="caution">
    <text evidence="10">The sequence shown here is derived from an EMBL/GenBank/DDBJ whole genome shotgun (WGS) entry which is preliminary data.</text>
</comment>
<dbReference type="GO" id="GO:0000976">
    <property type="term" value="F:transcription cis-regulatory region binding"/>
    <property type="evidence" value="ECO:0007669"/>
    <property type="project" value="TreeGrafter"/>
</dbReference>